<proteinExistence type="predicted"/>
<dbReference type="AlphaFoldDB" id="X1GW42"/>
<sequence>MVVTKEANGAAGMKWFIACEPYGAAHGIYKIFLIDARTGEISFNKQPKAEALIGPVKACDYVRKSNPIV</sequence>
<dbReference type="EMBL" id="BARU01007517">
    <property type="protein sequence ID" value="GAH45844.1"/>
    <property type="molecule type" value="Genomic_DNA"/>
</dbReference>
<feature type="non-terminal residue" evidence="1">
    <location>
        <position position="69"/>
    </location>
</feature>
<protein>
    <submittedName>
        <fullName evidence="1">Uncharacterized protein</fullName>
    </submittedName>
</protein>
<gene>
    <name evidence="1" type="ORF">S03H2_14801</name>
</gene>
<reference evidence="1" key="1">
    <citation type="journal article" date="2014" name="Front. Microbiol.">
        <title>High frequency of phylogenetically diverse reductive dehalogenase-homologous genes in deep subseafloor sedimentary metagenomes.</title>
        <authorList>
            <person name="Kawai M."/>
            <person name="Futagami T."/>
            <person name="Toyoda A."/>
            <person name="Takaki Y."/>
            <person name="Nishi S."/>
            <person name="Hori S."/>
            <person name="Arai W."/>
            <person name="Tsubouchi T."/>
            <person name="Morono Y."/>
            <person name="Uchiyama I."/>
            <person name="Ito T."/>
            <person name="Fujiyama A."/>
            <person name="Inagaki F."/>
            <person name="Takami H."/>
        </authorList>
    </citation>
    <scope>NUCLEOTIDE SEQUENCE</scope>
    <source>
        <strain evidence="1">Expedition CK06-06</strain>
    </source>
</reference>
<evidence type="ECO:0000313" key="1">
    <source>
        <dbReference type="EMBL" id="GAH45844.1"/>
    </source>
</evidence>
<organism evidence="1">
    <name type="scientific">marine sediment metagenome</name>
    <dbReference type="NCBI Taxonomy" id="412755"/>
    <lineage>
        <taxon>unclassified sequences</taxon>
        <taxon>metagenomes</taxon>
        <taxon>ecological metagenomes</taxon>
    </lineage>
</organism>
<accession>X1GW42</accession>
<comment type="caution">
    <text evidence="1">The sequence shown here is derived from an EMBL/GenBank/DDBJ whole genome shotgun (WGS) entry which is preliminary data.</text>
</comment>
<name>X1GW42_9ZZZZ</name>